<dbReference type="InterPro" id="IPR016181">
    <property type="entry name" value="Acyl_CoA_acyltransferase"/>
</dbReference>
<proteinExistence type="predicted"/>
<dbReference type="AlphaFoldDB" id="A0A415MHP8"/>
<dbReference type="Gene3D" id="3.40.630.30">
    <property type="match status" value="1"/>
</dbReference>
<protein>
    <recommendedName>
        <fullName evidence="3">GNAT family N-acetyltransferase</fullName>
    </recommendedName>
</protein>
<dbReference type="Proteomes" id="UP000463337">
    <property type="component" value="Unassembled WGS sequence"/>
</dbReference>
<sequence length="210" mass="24354">MMGEIRFRLAKPSDAKEIAGVHWQVRDRYTQGIFLSLGKNFLSAYYRIILDDPWEVMVCAVNEDGRIIGFANTTMDAQSQSKNIKKHRIYLGLCAVSAIIRKPSIIKSIWQRYKSLNNDMDAPCFVNTEGVRGEYWCWLKGEDSLKSVEMSKAKNEILYDLGVREMYFEVDKFNTAVYKFHLKINKGIPIKEVVLPDGRIRVFMKKILTR</sequence>
<organism evidence="1 2">
    <name type="scientific">Parabacteroides distasonis</name>
    <dbReference type="NCBI Taxonomy" id="823"/>
    <lineage>
        <taxon>Bacteria</taxon>
        <taxon>Pseudomonadati</taxon>
        <taxon>Bacteroidota</taxon>
        <taxon>Bacteroidia</taxon>
        <taxon>Bacteroidales</taxon>
        <taxon>Tannerellaceae</taxon>
        <taxon>Parabacteroides</taxon>
    </lineage>
</organism>
<gene>
    <name evidence="1" type="ORF">GKD59_19475</name>
</gene>
<evidence type="ECO:0000313" key="1">
    <source>
        <dbReference type="EMBL" id="MRY60046.1"/>
    </source>
</evidence>
<name>A0A415MHP8_PARDI</name>
<comment type="caution">
    <text evidence="1">The sequence shown here is derived from an EMBL/GenBank/DDBJ whole genome shotgun (WGS) entry which is preliminary data.</text>
</comment>
<dbReference type="EMBL" id="WKLT01000024">
    <property type="protein sequence ID" value="MRY60046.1"/>
    <property type="molecule type" value="Genomic_DNA"/>
</dbReference>
<dbReference type="SUPFAM" id="SSF55729">
    <property type="entry name" value="Acyl-CoA N-acyltransferases (Nat)"/>
    <property type="match status" value="1"/>
</dbReference>
<evidence type="ECO:0008006" key="3">
    <source>
        <dbReference type="Google" id="ProtNLM"/>
    </source>
</evidence>
<reference evidence="1 2" key="1">
    <citation type="journal article" date="2019" name="Nat. Med.">
        <title>A library of human gut bacterial isolates paired with longitudinal multiomics data enables mechanistic microbiome research.</title>
        <authorList>
            <person name="Poyet M."/>
            <person name="Groussin M."/>
            <person name="Gibbons S.M."/>
            <person name="Avila-Pacheco J."/>
            <person name="Jiang X."/>
            <person name="Kearney S.M."/>
            <person name="Perrotta A.R."/>
            <person name="Berdy B."/>
            <person name="Zhao S."/>
            <person name="Lieberman T.D."/>
            <person name="Swanson P.K."/>
            <person name="Smith M."/>
            <person name="Roesemann S."/>
            <person name="Alexander J.E."/>
            <person name="Rich S.A."/>
            <person name="Livny J."/>
            <person name="Vlamakis H."/>
            <person name="Clish C."/>
            <person name="Bullock K."/>
            <person name="Deik A."/>
            <person name="Scott J."/>
            <person name="Pierce K.A."/>
            <person name="Xavier R.J."/>
            <person name="Alm E.J."/>
        </authorList>
    </citation>
    <scope>NUCLEOTIDE SEQUENCE [LARGE SCALE GENOMIC DNA]</scope>
    <source>
        <strain evidence="1 2">BIOML-A41</strain>
    </source>
</reference>
<evidence type="ECO:0000313" key="2">
    <source>
        <dbReference type="Proteomes" id="UP000463337"/>
    </source>
</evidence>
<accession>A0A415MHP8</accession>